<dbReference type="AlphaFoldDB" id="A0A150FXX5"/>
<dbReference type="Proteomes" id="UP000075714">
    <property type="component" value="Unassembled WGS sequence"/>
</dbReference>
<gene>
    <name evidence="1" type="ORF">GPECTOR_144g734</name>
</gene>
<dbReference type="EMBL" id="LSYV01000144">
    <property type="protein sequence ID" value="KXZ42471.1"/>
    <property type="molecule type" value="Genomic_DNA"/>
</dbReference>
<proteinExistence type="predicted"/>
<protein>
    <submittedName>
        <fullName evidence="1">Uncharacterized protein</fullName>
    </submittedName>
</protein>
<comment type="caution">
    <text evidence="1">The sequence shown here is derived from an EMBL/GenBank/DDBJ whole genome shotgun (WGS) entry which is preliminary data.</text>
</comment>
<reference evidence="2" key="1">
    <citation type="journal article" date="2016" name="Nat. Commun.">
        <title>The Gonium pectorale genome demonstrates co-option of cell cycle regulation during the evolution of multicellularity.</title>
        <authorList>
            <person name="Hanschen E.R."/>
            <person name="Marriage T.N."/>
            <person name="Ferris P.J."/>
            <person name="Hamaji T."/>
            <person name="Toyoda A."/>
            <person name="Fujiyama A."/>
            <person name="Neme R."/>
            <person name="Noguchi H."/>
            <person name="Minakuchi Y."/>
            <person name="Suzuki M."/>
            <person name="Kawai-Toyooka H."/>
            <person name="Smith D.R."/>
            <person name="Sparks H."/>
            <person name="Anderson J."/>
            <person name="Bakaric R."/>
            <person name="Luria V."/>
            <person name="Karger A."/>
            <person name="Kirschner M.W."/>
            <person name="Durand P.M."/>
            <person name="Michod R.E."/>
            <person name="Nozaki H."/>
            <person name="Olson B.J."/>
        </authorList>
    </citation>
    <scope>NUCLEOTIDE SEQUENCE [LARGE SCALE GENOMIC DNA]</scope>
    <source>
        <strain evidence="2">NIES-2863</strain>
    </source>
</reference>
<evidence type="ECO:0000313" key="1">
    <source>
        <dbReference type="EMBL" id="KXZ42471.1"/>
    </source>
</evidence>
<accession>A0A150FXX5</accession>
<organism evidence="1 2">
    <name type="scientific">Gonium pectorale</name>
    <name type="common">Green alga</name>
    <dbReference type="NCBI Taxonomy" id="33097"/>
    <lineage>
        <taxon>Eukaryota</taxon>
        <taxon>Viridiplantae</taxon>
        <taxon>Chlorophyta</taxon>
        <taxon>core chlorophytes</taxon>
        <taxon>Chlorophyceae</taxon>
        <taxon>CS clade</taxon>
        <taxon>Chlamydomonadales</taxon>
        <taxon>Volvocaceae</taxon>
        <taxon>Gonium</taxon>
    </lineage>
</organism>
<keyword evidence="2" id="KW-1185">Reference proteome</keyword>
<name>A0A150FXX5_GONPE</name>
<sequence length="93" mass="9621">MKANVQMLVGLEFYRLQGPEMQTGLTALELAAPPEQASRPAASLPLVRARRLPLLPPCTPPSESLALPPVLAGWLGLQGTGGAAGAARLIGRA</sequence>
<evidence type="ECO:0000313" key="2">
    <source>
        <dbReference type="Proteomes" id="UP000075714"/>
    </source>
</evidence>